<proteinExistence type="predicted"/>
<dbReference type="Proteomes" id="UP000092993">
    <property type="component" value="Unassembled WGS sequence"/>
</dbReference>
<dbReference type="EMBL" id="LUGG01000011">
    <property type="protein sequence ID" value="OBZ71686.1"/>
    <property type="molecule type" value="Genomic_DNA"/>
</dbReference>
<feature type="compositionally biased region" description="Basic residues" evidence="1">
    <location>
        <begin position="109"/>
        <end position="125"/>
    </location>
</feature>
<evidence type="ECO:0000313" key="3">
    <source>
        <dbReference type="Proteomes" id="UP000092993"/>
    </source>
</evidence>
<feature type="region of interest" description="Disordered" evidence="1">
    <location>
        <begin position="65"/>
        <end position="239"/>
    </location>
</feature>
<comment type="caution">
    <text evidence="2">The sequence shown here is derived from an EMBL/GenBank/DDBJ whole genome shotgun (WGS) entry which is preliminary data.</text>
</comment>
<feature type="compositionally biased region" description="Low complexity" evidence="1">
    <location>
        <begin position="80"/>
        <end position="90"/>
    </location>
</feature>
<dbReference type="AlphaFoldDB" id="A0A1C7M5K4"/>
<feature type="compositionally biased region" description="Low complexity" evidence="1">
    <location>
        <begin position="203"/>
        <end position="217"/>
    </location>
</feature>
<evidence type="ECO:0000313" key="2">
    <source>
        <dbReference type="EMBL" id="OBZ71686.1"/>
    </source>
</evidence>
<reference evidence="2 3" key="1">
    <citation type="submission" date="2016-03" db="EMBL/GenBank/DDBJ databases">
        <title>Whole genome sequencing of Grifola frondosa 9006-11.</title>
        <authorList>
            <person name="Min B."/>
            <person name="Park H."/>
            <person name="Kim J.-G."/>
            <person name="Cho H."/>
            <person name="Oh Y.-L."/>
            <person name="Kong W.-S."/>
            <person name="Choi I.-G."/>
        </authorList>
    </citation>
    <scope>NUCLEOTIDE SEQUENCE [LARGE SCALE GENOMIC DNA]</scope>
    <source>
        <strain evidence="2 3">9006-11</strain>
    </source>
</reference>
<feature type="compositionally biased region" description="Acidic residues" evidence="1">
    <location>
        <begin position="65"/>
        <end position="79"/>
    </location>
</feature>
<organism evidence="2 3">
    <name type="scientific">Grifola frondosa</name>
    <name type="common">Maitake</name>
    <name type="synonym">Polyporus frondosus</name>
    <dbReference type="NCBI Taxonomy" id="5627"/>
    <lineage>
        <taxon>Eukaryota</taxon>
        <taxon>Fungi</taxon>
        <taxon>Dikarya</taxon>
        <taxon>Basidiomycota</taxon>
        <taxon>Agaricomycotina</taxon>
        <taxon>Agaricomycetes</taxon>
        <taxon>Polyporales</taxon>
        <taxon>Grifolaceae</taxon>
        <taxon>Grifola</taxon>
    </lineage>
</organism>
<accession>A0A1C7M5K4</accession>
<name>A0A1C7M5K4_GRIFR</name>
<gene>
    <name evidence="2" type="ORF">A0H81_08396</name>
</gene>
<keyword evidence="3" id="KW-1185">Reference proteome</keyword>
<feature type="compositionally biased region" description="Low complexity" evidence="1">
    <location>
        <begin position="126"/>
        <end position="165"/>
    </location>
</feature>
<evidence type="ECO:0000256" key="1">
    <source>
        <dbReference type="SAM" id="MobiDB-lite"/>
    </source>
</evidence>
<sequence length="314" mass="34102">MQADISSHECGLLAPSLEDYAELQIKYPYVFRSLPDSMVFGKSFGRAPEVGIIKPAHAHRHTVDCDSDIDADGETESETSSDSSFTLSSSVDGDASDDEYIPSPCIKNRSIRTRIRARAPAKPRTRSSPYPRSNASSSRSASPRNSPSREPSSGPQRGPIGPRPRNMQSAPVHVAPHREARAPARTLVRSASTSRRTAGGLISRATSSRTTQRWTRSGGSAAGCPSMTSRRRGSTLSPTPNVFMRGCRWSADAERRSAGAMRSRGILITGMSSVSGTRTRTICVAIIERWDALRMELCDDLTVRISLVNRNLLA</sequence>
<protein>
    <submittedName>
        <fullName evidence="2">Uncharacterized protein</fullName>
    </submittedName>
</protein>